<organism evidence="2 3">
    <name type="scientific">Alkaliphilus metalliredigens (strain QYMF)</name>
    <dbReference type="NCBI Taxonomy" id="293826"/>
    <lineage>
        <taxon>Bacteria</taxon>
        <taxon>Bacillati</taxon>
        <taxon>Bacillota</taxon>
        <taxon>Clostridia</taxon>
        <taxon>Peptostreptococcales</taxon>
        <taxon>Natronincolaceae</taxon>
        <taxon>Alkaliphilus</taxon>
    </lineage>
</organism>
<feature type="transmembrane region" description="Helical" evidence="1">
    <location>
        <begin position="21"/>
        <end position="44"/>
    </location>
</feature>
<evidence type="ECO:0008006" key="4">
    <source>
        <dbReference type="Google" id="ProtNLM"/>
    </source>
</evidence>
<dbReference type="RefSeq" id="WP_012065266.1">
    <property type="nucleotide sequence ID" value="NC_009633.1"/>
</dbReference>
<dbReference type="KEGG" id="amt:Amet_4238"/>
<keyword evidence="1" id="KW-0472">Membrane</keyword>
<dbReference type="STRING" id="293826.Amet_4238"/>
<keyword evidence="1" id="KW-0812">Transmembrane</keyword>
<evidence type="ECO:0000313" key="3">
    <source>
        <dbReference type="Proteomes" id="UP000001572"/>
    </source>
</evidence>
<reference evidence="3" key="1">
    <citation type="journal article" date="2016" name="Genome Announc.">
        <title>Complete genome sequence of Alkaliphilus metalliredigens strain QYMF, an alkaliphilic and metal-reducing bacterium isolated from borax-contaminated leachate ponds.</title>
        <authorList>
            <person name="Hwang C."/>
            <person name="Copeland A."/>
            <person name="Lucas S."/>
            <person name="Lapidus A."/>
            <person name="Barry K."/>
            <person name="Detter J.C."/>
            <person name="Glavina Del Rio T."/>
            <person name="Hammon N."/>
            <person name="Israni S."/>
            <person name="Dalin E."/>
            <person name="Tice H."/>
            <person name="Pitluck S."/>
            <person name="Chertkov O."/>
            <person name="Brettin T."/>
            <person name="Bruce D."/>
            <person name="Han C."/>
            <person name="Schmutz J."/>
            <person name="Larimer F."/>
            <person name="Land M.L."/>
            <person name="Hauser L."/>
            <person name="Kyrpides N."/>
            <person name="Mikhailova N."/>
            <person name="Ye Q."/>
            <person name="Zhou J."/>
            <person name="Richardson P."/>
            <person name="Fields M.W."/>
        </authorList>
    </citation>
    <scope>NUCLEOTIDE SEQUENCE [LARGE SCALE GENOMIC DNA]</scope>
    <source>
        <strain evidence="3">QYMF</strain>
    </source>
</reference>
<dbReference type="AlphaFoldDB" id="A6TVV0"/>
<gene>
    <name evidence="2" type="ordered locus">Amet_4238</name>
</gene>
<dbReference type="Proteomes" id="UP000001572">
    <property type="component" value="Chromosome"/>
</dbReference>
<feature type="transmembrane region" description="Helical" evidence="1">
    <location>
        <begin position="109"/>
        <end position="134"/>
    </location>
</feature>
<keyword evidence="1" id="KW-1133">Transmembrane helix</keyword>
<name>A6TVV0_ALKMQ</name>
<dbReference type="EMBL" id="CP000724">
    <property type="protein sequence ID" value="ABR50318.1"/>
    <property type="molecule type" value="Genomic_DNA"/>
</dbReference>
<accession>A6TVV0</accession>
<dbReference type="HOGENOM" id="CLU_971952_0_0_9"/>
<feature type="transmembrane region" description="Helical" evidence="1">
    <location>
        <begin position="59"/>
        <end position="80"/>
    </location>
</feature>
<proteinExistence type="predicted"/>
<evidence type="ECO:0000313" key="2">
    <source>
        <dbReference type="EMBL" id="ABR50318.1"/>
    </source>
</evidence>
<sequence length="286" mass="31480">MFSKLLAYGKKSGTVVKSNPIIFMTIFMELILTGLITTGFILFISPRNIVQYGGSASQAGFPFIMLALMMVSYFLIAIAIQAGKLNMICRGVRSQEVTFNHFGEGVRAFFVRILGGAFLLILLGGLLGIIIVPIVLVMGILGLIILTIGIIVVATLLIFWETILVYDELPSAWDAITGSFKFVKKHFWMVLLLQILFTISNSIIDKLGATPSIEPLGILRDEGIVFFSSLGNVAGASMISQVILLTVIAMLFKLFIETFYFVFYHNKGMSIGYQENDESESQSEGE</sequence>
<evidence type="ECO:0000256" key="1">
    <source>
        <dbReference type="SAM" id="Phobius"/>
    </source>
</evidence>
<protein>
    <recommendedName>
        <fullName evidence="4">Glycerophosphoryl diester phosphodiesterase membrane domain-containing protein</fullName>
    </recommendedName>
</protein>
<feature type="transmembrane region" description="Helical" evidence="1">
    <location>
        <begin position="187"/>
        <end position="204"/>
    </location>
</feature>
<keyword evidence="3" id="KW-1185">Reference proteome</keyword>
<feature type="transmembrane region" description="Helical" evidence="1">
    <location>
        <begin position="140"/>
        <end position="166"/>
    </location>
</feature>